<feature type="domain" description="YCII-related" evidence="1">
    <location>
        <begin position="7"/>
        <end position="100"/>
    </location>
</feature>
<evidence type="ECO:0000313" key="4">
    <source>
        <dbReference type="Proteomes" id="UP000541154"/>
    </source>
</evidence>
<name>A0A5N7C8Z1_PETAA</name>
<dbReference type="Proteomes" id="UP000326877">
    <property type="component" value="Unassembled WGS sequence"/>
</dbReference>
<keyword evidence="4" id="KW-1185">Reference proteome</keyword>
<proteinExistence type="predicted"/>
<dbReference type="AlphaFoldDB" id="A0A5N7C8Z1"/>
<reference evidence="2" key="2">
    <citation type="submission" date="2019-04" db="EMBL/GenBank/DDBJ databases">
        <title>Friends and foes A comparative genomics studyof 23 Aspergillus species from section Flavi.</title>
        <authorList>
            <consortium name="DOE Joint Genome Institute"/>
            <person name="Kjaerbolling I."/>
            <person name="Vesth T."/>
            <person name="Frisvad J.C."/>
            <person name="Nybo J.L."/>
            <person name="Theobald S."/>
            <person name="Kildgaard S."/>
            <person name="Isbrandt T."/>
            <person name="Kuo A."/>
            <person name="Sato A."/>
            <person name="Lyhne E.K."/>
            <person name="Kogle M.E."/>
            <person name="Wiebenga A."/>
            <person name="Kun R.S."/>
            <person name="Lubbers R.J."/>
            <person name="Makela M.R."/>
            <person name="Barry K."/>
            <person name="Chovatia M."/>
            <person name="Clum A."/>
            <person name="Daum C."/>
            <person name="Haridas S."/>
            <person name="He G."/>
            <person name="LaButti K."/>
            <person name="Lipzen A."/>
            <person name="Mondo S."/>
            <person name="Riley R."/>
            <person name="Salamov A."/>
            <person name="Simmons B.A."/>
            <person name="Magnuson J.K."/>
            <person name="Henrissat B."/>
            <person name="Mortensen U.H."/>
            <person name="Larsen T.O."/>
            <person name="Devries R.P."/>
            <person name="Grigoriev I.V."/>
            <person name="Machida M."/>
            <person name="Baker S.E."/>
            <person name="Andersen M.R."/>
        </authorList>
    </citation>
    <scope>NUCLEOTIDE SEQUENCE [LARGE SCALE GENOMIC DNA]</scope>
    <source>
        <strain evidence="2">IBT 14317</strain>
    </source>
</reference>
<reference evidence="3 4" key="1">
    <citation type="submission" date="2019-04" db="EMBL/GenBank/DDBJ databases">
        <title>Aspergillus burnettii sp. nov., novel species from soil in southeast Queensland.</title>
        <authorList>
            <person name="Gilchrist C.L.M."/>
            <person name="Pitt J.I."/>
            <person name="Lange L."/>
            <person name="Lacey H.J."/>
            <person name="Vuong D."/>
            <person name="Midgley D.J."/>
            <person name="Greenfield P."/>
            <person name="Bradbury M."/>
            <person name="Lacey E."/>
            <person name="Busk P.K."/>
            <person name="Pilgaard B."/>
            <person name="Chooi Y.H."/>
            <person name="Piggott A.M."/>
        </authorList>
    </citation>
    <scope>NUCLEOTIDE SEQUENCE [LARGE SCALE GENOMIC DNA]</scope>
    <source>
        <strain evidence="3 4">FRR 5400</strain>
    </source>
</reference>
<dbReference type="Gene3D" id="3.30.70.1060">
    <property type="entry name" value="Dimeric alpha+beta barrel"/>
    <property type="match status" value="1"/>
</dbReference>
<sequence length="112" mass="12290">MSSKKEFICLIPDKPGMLEKRLEVRGQHLEGVRPLADNGSIVVGGAMVDSHPAPGETPPFKGSALIVVAEDEAQVRELIRKDIYTRSGVWDVENVQIIPFMCALRVGDRPLP</sequence>
<protein>
    <recommendedName>
        <fullName evidence="1">YCII-related domain-containing protein</fullName>
    </recommendedName>
</protein>
<accession>A0A5N7C8Z1</accession>
<dbReference type="SUPFAM" id="SSF54909">
    <property type="entry name" value="Dimeric alpha+beta barrel"/>
    <property type="match status" value="1"/>
</dbReference>
<dbReference type="Proteomes" id="UP000541154">
    <property type="component" value="Unassembled WGS sequence"/>
</dbReference>
<dbReference type="EMBL" id="ML735253">
    <property type="protein sequence ID" value="KAE8390614.1"/>
    <property type="molecule type" value="Genomic_DNA"/>
</dbReference>
<dbReference type="InterPro" id="IPR051807">
    <property type="entry name" value="Sec-metab_biosynth-assoc"/>
</dbReference>
<dbReference type="EMBL" id="SPNV01000015">
    <property type="protein sequence ID" value="KAF5865821.1"/>
    <property type="molecule type" value="Genomic_DNA"/>
</dbReference>
<dbReference type="PANTHER" id="PTHR33606:SF3">
    <property type="entry name" value="PROTEIN YCII"/>
    <property type="match status" value="1"/>
</dbReference>
<accession>A0A8H6AEX4</accession>
<dbReference type="PANTHER" id="PTHR33606">
    <property type="entry name" value="PROTEIN YCII"/>
    <property type="match status" value="1"/>
</dbReference>
<dbReference type="InterPro" id="IPR005545">
    <property type="entry name" value="YCII"/>
</dbReference>
<dbReference type="OrthoDB" id="5519740at2759"/>
<dbReference type="InterPro" id="IPR011008">
    <property type="entry name" value="Dimeric_a/b-barrel"/>
</dbReference>
<evidence type="ECO:0000313" key="3">
    <source>
        <dbReference type="EMBL" id="KAF5865821.1"/>
    </source>
</evidence>
<evidence type="ECO:0000313" key="2">
    <source>
        <dbReference type="EMBL" id="KAE8390614.1"/>
    </source>
</evidence>
<organism evidence="2">
    <name type="scientific">Petromyces alliaceus</name>
    <name type="common">Aspergillus alliaceus</name>
    <dbReference type="NCBI Taxonomy" id="209559"/>
    <lineage>
        <taxon>Eukaryota</taxon>
        <taxon>Fungi</taxon>
        <taxon>Dikarya</taxon>
        <taxon>Ascomycota</taxon>
        <taxon>Pezizomycotina</taxon>
        <taxon>Eurotiomycetes</taxon>
        <taxon>Eurotiomycetidae</taxon>
        <taxon>Eurotiales</taxon>
        <taxon>Aspergillaceae</taxon>
        <taxon>Aspergillus</taxon>
        <taxon>Aspergillus subgen. Circumdati</taxon>
    </lineage>
</organism>
<evidence type="ECO:0000259" key="1">
    <source>
        <dbReference type="Pfam" id="PF03795"/>
    </source>
</evidence>
<dbReference type="Pfam" id="PF03795">
    <property type="entry name" value="YCII"/>
    <property type="match status" value="1"/>
</dbReference>
<gene>
    <name evidence="2" type="ORF">BDV23DRAFT_183328</name>
    <name evidence="3" type="ORF">ETB97_002335</name>
</gene>